<dbReference type="Gene3D" id="3.40.850.10">
    <property type="entry name" value="Kinesin motor domain"/>
    <property type="match status" value="1"/>
</dbReference>
<feature type="region of interest" description="Disordered" evidence="11">
    <location>
        <begin position="148"/>
        <end position="168"/>
    </location>
</feature>
<gene>
    <name evidence="13" type="ORF">Celaphus_00014729</name>
</gene>
<dbReference type="Pfam" id="PF00225">
    <property type="entry name" value="Kinesin"/>
    <property type="match status" value="1"/>
</dbReference>
<dbReference type="SUPFAM" id="SSF52540">
    <property type="entry name" value="P-loop containing nucleoside triphosphate hydrolases"/>
    <property type="match status" value="1"/>
</dbReference>
<dbReference type="PANTHER" id="PTHR47969">
    <property type="entry name" value="CHROMOSOME-ASSOCIATED KINESIN KIF4A-RELATED"/>
    <property type="match status" value="1"/>
</dbReference>
<evidence type="ECO:0000259" key="12">
    <source>
        <dbReference type="PROSITE" id="PS50067"/>
    </source>
</evidence>
<dbReference type="InterPro" id="IPR027417">
    <property type="entry name" value="P-loop_NTPase"/>
</dbReference>
<keyword evidence="14" id="KW-1185">Reference proteome</keyword>
<keyword evidence="5 10" id="KW-0067">ATP-binding</keyword>
<dbReference type="OrthoDB" id="3176171at2759"/>
<keyword evidence="4 10" id="KW-0547">Nucleotide-binding</keyword>
<name>A0A212D396_CEREH</name>
<keyword evidence="7 10" id="KW-0505">Motor protein</keyword>
<dbReference type="AlphaFoldDB" id="A0A212D396"/>
<dbReference type="GO" id="GO:0008017">
    <property type="term" value="F:microtubule binding"/>
    <property type="evidence" value="ECO:0007669"/>
    <property type="project" value="InterPro"/>
</dbReference>
<evidence type="ECO:0000256" key="11">
    <source>
        <dbReference type="SAM" id="MobiDB-lite"/>
    </source>
</evidence>
<dbReference type="InterPro" id="IPR001752">
    <property type="entry name" value="Kinesin_motor_dom"/>
</dbReference>
<keyword evidence="6" id="KW-0175">Coiled coil</keyword>
<dbReference type="PROSITE" id="PS50067">
    <property type="entry name" value="KINESIN_MOTOR_2"/>
    <property type="match status" value="1"/>
</dbReference>
<protein>
    <recommendedName>
        <fullName evidence="10">Kinesin-like protein</fullName>
    </recommendedName>
</protein>
<comment type="caution">
    <text evidence="9">Lacks conserved residue(s) required for the propagation of feature annotation.</text>
</comment>
<evidence type="ECO:0000256" key="9">
    <source>
        <dbReference type="PROSITE-ProRule" id="PRU00283"/>
    </source>
</evidence>
<dbReference type="EMBL" id="MKHE01000008">
    <property type="protein sequence ID" value="OWK12728.1"/>
    <property type="molecule type" value="Genomic_DNA"/>
</dbReference>
<evidence type="ECO:0000256" key="5">
    <source>
        <dbReference type="ARBA" id="ARBA00022840"/>
    </source>
</evidence>
<sequence>MGLLPRVPWGALTRVSCPQLKEHPEKGVYVKGLSMHTVHSVAQCERIMEAGWKNRAVGYTLMNKDSSRSHSIFTISIEIYAVGAWGRAGLEGGGPPEPDERGKDHLRAGKLNLVDLAGSERQSKTGATGERLKEATKINLSLSALGNVPPSPVQVEEKPLSPPVTQHDTEAEKQLIREAEVLYKAEVLSRAEFASSSEYSPPLEFKMAERPEIYSMPDPLPGEGSFKAQVSSGFEELPKLAASKSEASLGSDESSTLGENSVCTAFSGPEEPCGLEFSVPDSEARGRYLLPDDDAGRGAAEPLLEEEPPLMALELLPGLYDPYAEVAAKLARFSSTVSGPDVPPGDVPKVTTQEVDLGPGATEELMLAAEPIAEAQAEAPVALEAQSRSLTAGAGARREGVAVLADDLLPTVDQQQVLAR</sequence>
<dbReference type="GO" id="GO:0007018">
    <property type="term" value="P:microtubule-based movement"/>
    <property type="evidence" value="ECO:0007669"/>
    <property type="project" value="InterPro"/>
</dbReference>
<comment type="caution">
    <text evidence="13">The sequence shown here is derived from an EMBL/GenBank/DDBJ whole genome shotgun (WGS) entry which is preliminary data.</text>
</comment>
<dbReference type="Proteomes" id="UP000242450">
    <property type="component" value="Chromosome 8"/>
</dbReference>
<evidence type="ECO:0000313" key="13">
    <source>
        <dbReference type="EMBL" id="OWK12728.1"/>
    </source>
</evidence>
<dbReference type="SMART" id="SM00129">
    <property type="entry name" value="KISc"/>
    <property type="match status" value="1"/>
</dbReference>
<evidence type="ECO:0000256" key="10">
    <source>
        <dbReference type="RuleBase" id="RU000394"/>
    </source>
</evidence>
<evidence type="ECO:0000256" key="4">
    <source>
        <dbReference type="ARBA" id="ARBA00022741"/>
    </source>
</evidence>
<dbReference type="GO" id="GO:0003777">
    <property type="term" value="F:microtubule motor activity"/>
    <property type="evidence" value="ECO:0007669"/>
    <property type="project" value="InterPro"/>
</dbReference>
<evidence type="ECO:0000256" key="3">
    <source>
        <dbReference type="ARBA" id="ARBA00022701"/>
    </source>
</evidence>
<dbReference type="PANTHER" id="PTHR47969:SF21">
    <property type="entry name" value="KINESIN-LIKE PROTEIN"/>
    <property type="match status" value="1"/>
</dbReference>
<evidence type="ECO:0000256" key="6">
    <source>
        <dbReference type="ARBA" id="ARBA00023054"/>
    </source>
</evidence>
<dbReference type="PROSITE" id="PS00411">
    <property type="entry name" value="KINESIN_MOTOR_1"/>
    <property type="match status" value="1"/>
</dbReference>
<feature type="domain" description="Kinesin motor" evidence="12">
    <location>
        <begin position="1"/>
        <end position="148"/>
    </location>
</feature>
<keyword evidence="2" id="KW-0963">Cytoplasm</keyword>
<evidence type="ECO:0000256" key="7">
    <source>
        <dbReference type="ARBA" id="ARBA00023175"/>
    </source>
</evidence>
<evidence type="ECO:0000313" key="14">
    <source>
        <dbReference type="Proteomes" id="UP000242450"/>
    </source>
</evidence>
<reference evidence="13 14" key="1">
    <citation type="journal article" date="2018" name="Mol. Genet. Genomics">
        <title>The red deer Cervus elaphus genome CerEla1.0: sequencing, annotating, genes, and chromosomes.</title>
        <authorList>
            <person name="Bana N.A."/>
            <person name="Nyiri A."/>
            <person name="Nagy J."/>
            <person name="Frank K."/>
            <person name="Nagy T."/>
            <person name="Steger V."/>
            <person name="Schiller M."/>
            <person name="Lakatos P."/>
            <person name="Sugar L."/>
            <person name="Horn P."/>
            <person name="Barta E."/>
            <person name="Orosz L."/>
        </authorList>
    </citation>
    <scope>NUCLEOTIDE SEQUENCE [LARGE SCALE GENOMIC DNA]</scope>
    <source>
        <strain evidence="13">Hungarian</strain>
    </source>
</reference>
<evidence type="ECO:0000256" key="8">
    <source>
        <dbReference type="ARBA" id="ARBA00023212"/>
    </source>
</evidence>
<organism evidence="13 14">
    <name type="scientific">Cervus elaphus hippelaphus</name>
    <name type="common">European red deer</name>
    <dbReference type="NCBI Taxonomy" id="46360"/>
    <lineage>
        <taxon>Eukaryota</taxon>
        <taxon>Metazoa</taxon>
        <taxon>Chordata</taxon>
        <taxon>Craniata</taxon>
        <taxon>Vertebrata</taxon>
        <taxon>Euteleostomi</taxon>
        <taxon>Mammalia</taxon>
        <taxon>Eutheria</taxon>
        <taxon>Laurasiatheria</taxon>
        <taxon>Artiodactyla</taxon>
        <taxon>Ruminantia</taxon>
        <taxon>Pecora</taxon>
        <taxon>Cervidae</taxon>
        <taxon>Cervinae</taxon>
        <taxon>Cervus</taxon>
    </lineage>
</organism>
<keyword evidence="8" id="KW-0206">Cytoskeleton</keyword>
<dbReference type="InterPro" id="IPR019821">
    <property type="entry name" value="Kinesin_motor_CS"/>
</dbReference>
<evidence type="ECO:0000256" key="2">
    <source>
        <dbReference type="ARBA" id="ARBA00022490"/>
    </source>
</evidence>
<dbReference type="GO" id="GO:0005524">
    <property type="term" value="F:ATP binding"/>
    <property type="evidence" value="ECO:0007669"/>
    <property type="project" value="UniProtKB-KW"/>
</dbReference>
<dbReference type="GO" id="GO:0005874">
    <property type="term" value="C:microtubule"/>
    <property type="evidence" value="ECO:0007669"/>
    <property type="project" value="UniProtKB-KW"/>
</dbReference>
<comment type="similarity">
    <text evidence="9 10">Belongs to the TRAFAC class myosin-kinesin ATPase superfamily. Kinesin family.</text>
</comment>
<comment type="subcellular location">
    <subcellularLocation>
        <location evidence="1">Cytoplasm</location>
        <location evidence="1">Cytoskeleton</location>
    </subcellularLocation>
</comment>
<keyword evidence="3 10" id="KW-0493">Microtubule</keyword>
<dbReference type="InterPro" id="IPR027640">
    <property type="entry name" value="Kinesin-like_fam"/>
</dbReference>
<dbReference type="InterPro" id="IPR036961">
    <property type="entry name" value="Kinesin_motor_dom_sf"/>
</dbReference>
<proteinExistence type="inferred from homology"/>
<accession>A0A212D396</accession>
<evidence type="ECO:0000256" key="1">
    <source>
        <dbReference type="ARBA" id="ARBA00004245"/>
    </source>
</evidence>